<dbReference type="SUPFAM" id="SSF110087">
    <property type="entry name" value="DR1885-like metal-binding protein"/>
    <property type="match status" value="1"/>
</dbReference>
<proteinExistence type="predicted"/>
<dbReference type="Pfam" id="PF04314">
    <property type="entry name" value="PCuAC"/>
    <property type="match status" value="1"/>
</dbReference>
<dbReference type="Proteomes" id="UP000320431">
    <property type="component" value="Unassembled WGS sequence"/>
</dbReference>
<dbReference type="InterPro" id="IPR036182">
    <property type="entry name" value="PCuAC_sf"/>
</dbReference>
<accession>A0A507ZZ95</accession>
<gene>
    <name evidence="1" type="ORF">FKV24_016760</name>
</gene>
<evidence type="ECO:0000313" key="1">
    <source>
        <dbReference type="EMBL" id="KAB8166923.1"/>
    </source>
</evidence>
<dbReference type="InterPro" id="IPR007410">
    <property type="entry name" value="LpqE-like"/>
</dbReference>
<sequence length="153" mass="15912">MPADGTVASMPMPSGVGAGDAWMRAMPPGAKVAGGFLTLRNGGADADRLLSIHSPAAERVEVHEMRTVDGMMRMRHLEEGLEVPAGGEIRLAPGGYHLMFMQPAQPFAEGDTVPATLVFEHAGEVEVEFRVLALGASGPAGQAGDGDHHGGHH</sequence>
<protein>
    <submittedName>
        <fullName evidence="1">Copper chaperone PCu(A)C</fullName>
    </submittedName>
</protein>
<dbReference type="AlphaFoldDB" id="A0A507ZZ95"/>
<dbReference type="PANTHER" id="PTHR36302:SF1">
    <property type="entry name" value="COPPER CHAPERONE PCU(A)C"/>
    <property type="match status" value="1"/>
</dbReference>
<evidence type="ECO:0000313" key="2">
    <source>
        <dbReference type="Proteomes" id="UP000320431"/>
    </source>
</evidence>
<comment type="caution">
    <text evidence="1">The sequence shown here is derived from an EMBL/GenBank/DDBJ whole genome shotgun (WGS) entry which is preliminary data.</text>
</comment>
<name>A0A507ZZ95_9GAMM</name>
<dbReference type="PANTHER" id="PTHR36302">
    <property type="entry name" value="BLR7088 PROTEIN"/>
    <property type="match status" value="1"/>
</dbReference>
<dbReference type="Gene3D" id="2.60.40.1890">
    <property type="entry name" value="PCu(A)C copper chaperone"/>
    <property type="match status" value="1"/>
</dbReference>
<organism evidence="1 2">
    <name type="scientific">Marilutibacter maris</name>
    <dbReference type="NCBI Taxonomy" id="1605891"/>
    <lineage>
        <taxon>Bacteria</taxon>
        <taxon>Pseudomonadati</taxon>
        <taxon>Pseudomonadota</taxon>
        <taxon>Gammaproteobacteria</taxon>
        <taxon>Lysobacterales</taxon>
        <taxon>Lysobacteraceae</taxon>
        <taxon>Marilutibacter</taxon>
    </lineage>
</organism>
<reference evidence="1 2" key="1">
    <citation type="submission" date="2019-10" db="EMBL/GenBank/DDBJ databases">
        <title>Lysobacter alkalisoli sp. nov., isolated from saline-alkaline soil.</title>
        <authorList>
            <person name="Sun J.-Q."/>
        </authorList>
    </citation>
    <scope>NUCLEOTIDE SEQUENCE [LARGE SCALE GENOMIC DNA]</scope>
    <source>
        <strain evidence="1 2">KCTC 42381</strain>
    </source>
</reference>
<dbReference type="InterPro" id="IPR058248">
    <property type="entry name" value="Lxx211020-like"/>
</dbReference>
<dbReference type="EMBL" id="VICD02000297">
    <property type="protein sequence ID" value="KAB8166923.1"/>
    <property type="molecule type" value="Genomic_DNA"/>
</dbReference>